<sequence>MIRRVDPRRPALITPQGLRRIVLGGTEGERGLRLAAVSHATAKRPRLALPSERAAGCLLVLVHPDSGSLDEHAREAIAAAALLARPDEAVVVLMPWPQAPVTPGAPDPQAGALDAAALGIDRLELLPVNEALSPEALADAVAARWQTLAPRLTLAPDRGDDGDLGRRLAVRQPLACAAGVVEIADGRVRVRDLGGVGRAAADATAALDGLDLLLLERQVARTELPFTGLGERQMLPAPAPRALPGRVDLGVVAGQAQQVALEEADFILAAGNGVTDVKLFLELAEALGAAVGASRVAVDDGRFARSQQIGATGRTVQARGYLAMGISGAVQHLQGIRECRHVLAVNTDVSAPMVQRAELTVVEDVQALMRELLALLQAERAAPPAASSTPIPSLKAA</sequence>
<feature type="domain" description="Electron transfer flavoprotein alpha subunit C-terminal" evidence="3">
    <location>
        <begin position="261"/>
        <end position="337"/>
    </location>
</feature>
<dbReference type="PANTHER" id="PTHR43153">
    <property type="entry name" value="ELECTRON TRANSFER FLAVOPROTEIN ALPHA"/>
    <property type="match status" value="1"/>
</dbReference>
<dbReference type="Gene3D" id="3.40.50.1220">
    <property type="entry name" value="TPP-binding domain"/>
    <property type="match status" value="1"/>
</dbReference>
<dbReference type="EMBL" id="CP035710">
    <property type="protein sequence ID" value="QEN03011.1"/>
    <property type="molecule type" value="Genomic_DNA"/>
</dbReference>
<dbReference type="GO" id="GO:0009055">
    <property type="term" value="F:electron transfer activity"/>
    <property type="evidence" value="ECO:0007669"/>
    <property type="project" value="InterPro"/>
</dbReference>
<dbReference type="GO" id="GO:0033539">
    <property type="term" value="P:fatty acid beta-oxidation using acyl-CoA dehydrogenase"/>
    <property type="evidence" value="ECO:0007669"/>
    <property type="project" value="TreeGrafter"/>
</dbReference>
<dbReference type="InterPro" id="IPR029035">
    <property type="entry name" value="DHS-like_NAD/FAD-binding_dom"/>
</dbReference>
<dbReference type="Pfam" id="PF01012">
    <property type="entry name" value="ETF"/>
    <property type="match status" value="1"/>
</dbReference>
<dbReference type="KEGG" id="snn:EWH46_19355"/>
<gene>
    <name evidence="5" type="ORF">ABIC99_002227</name>
    <name evidence="6" type="ORF">EWH46_19355</name>
</gene>
<evidence type="ECO:0000313" key="7">
    <source>
        <dbReference type="Proteomes" id="UP000323522"/>
    </source>
</evidence>
<dbReference type="InterPro" id="IPR014730">
    <property type="entry name" value="ETF_a/b_N"/>
</dbReference>
<dbReference type="InterPro" id="IPR014731">
    <property type="entry name" value="ETF_asu_C"/>
</dbReference>
<evidence type="ECO:0000313" key="6">
    <source>
        <dbReference type="EMBL" id="QEN03011.1"/>
    </source>
</evidence>
<evidence type="ECO:0000313" key="5">
    <source>
        <dbReference type="EMBL" id="MET3604411.1"/>
    </source>
</evidence>
<dbReference type="SUPFAM" id="SSF52402">
    <property type="entry name" value="Adenine nucleotide alpha hydrolases-like"/>
    <property type="match status" value="1"/>
</dbReference>
<comment type="similarity">
    <text evidence="1">Belongs to the ETF alpha-subunit/FixB family.</text>
</comment>
<dbReference type="SUPFAM" id="SSF52467">
    <property type="entry name" value="DHS-like NAD/FAD-binding domain"/>
    <property type="match status" value="1"/>
</dbReference>
<geneLocation type="plasmid" evidence="6">
    <name>pSna507_unt10</name>
</geneLocation>
<evidence type="ECO:0000256" key="2">
    <source>
        <dbReference type="ARBA" id="ARBA00022982"/>
    </source>
</evidence>
<feature type="domain" description="Electron transfer flavoprotein alpha/beta-subunit N-terminal" evidence="4">
    <location>
        <begin position="60"/>
        <end position="186"/>
    </location>
</feature>
<proteinExistence type="inferred from homology"/>
<dbReference type="InterPro" id="IPR014729">
    <property type="entry name" value="Rossmann-like_a/b/a_fold"/>
</dbReference>
<reference evidence="5 8" key="2">
    <citation type="submission" date="2024-06" db="EMBL/GenBank/DDBJ databases">
        <title>Genomic Encyclopedia of Type Strains, Phase IV (KMG-IV): sequencing the most valuable type-strain genomes for metagenomic binning, comparative biology and taxonomic classification.</title>
        <authorList>
            <person name="Goeker M."/>
        </authorList>
    </citation>
    <scope>NUCLEOTIDE SEQUENCE [LARGE SCALE GENOMIC DNA]</scope>
    <source>
        <strain evidence="5 8">D-501</strain>
    </source>
</reference>
<dbReference type="PANTHER" id="PTHR43153:SF1">
    <property type="entry name" value="ELECTRON TRANSFER FLAVOPROTEIN SUBUNIT ALPHA, MITOCHONDRIAL"/>
    <property type="match status" value="1"/>
</dbReference>
<reference evidence="6 7" key="1">
    <citation type="submission" date="2019-02" db="EMBL/GenBank/DDBJ databases">
        <title>Complete Genome Sequence and Methylome Analysis of Sphaerotilus natans subsp. sulfidivorans D-507.</title>
        <authorList>
            <person name="Fomenkov A."/>
            <person name="Gridneva E."/>
            <person name="Smolyakov D."/>
            <person name="Dubinina G."/>
            <person name="Vincze T."/>
            <person name="Grabovich M."/>
            <person name="Roberts R.J."/>
        </authorList>
    </citation>
    <scope>NUCLEOTIDE SEQUENCE [LARGE SCALE GENOMIC DNA]</scope>
    <source>
        <strain evidence="6 7">D-507</strain>
        <plasmid evidence="7">psna507_unt10</plasmid>
        <plasmid evidence="6">pSna507_unt10</plasmid>
    </source>
</reference>
<evidence type="ECO:0000256" key="1">
    <source>
        <dbReference type="ARBA" id="ARBA00005817"/>
    </source>
</evidence>
<dbReference type="InterPro" id="IPR001308">
    <property type="entry name" value="ETF_a/FixB"/>
</dbReference>
<keyword evidence="8" id="KW-1185">Reference proteome</keyword>
<organism evidence="6 7">
    <name type="scientific">Sphaerotilus sulfidivorans</name>
    <dbReference type="NCBI Taxonomy" id="639200"/>
    <lineage>
        <taxon>Bacteria</taxon>
        <taxon>Pseudomonadati</taxon>
        <taxon>Pseudomonadota</taxon>
        <taxon>Betaproteobacteria</taxon>
        <taxon>Burkholderiales</taxon>
        <taxon>Sphaerotilaceae</taxon>
        <taxon>Sphaerotilus</taxon>
    </lineage>
</organism>
<dbReference type="AlphaFoldDB" id="A0A5C1Q666"/>
<dbReference type="RefSeq" id="WP_149505631.1">
    <property type="nucleotide sequence ID" value="NZ_CP035710.1"/>
</dbReference>
<geneLocation type="plasmid" evidence="7">
    <name>psna507_unt10</name>
</geneLocation>
<keyword evidence="2" id="KW-0249">Electron transport</keyword>
<dbReference type="Pfam" id="PF00766">
    <property type="entry name" value="ETF_alpha"/>
    <property type="match status" value="1"/>
</dbReference>
<keyword evidence="6" id="KW-0614">Plasmid</keyword>
<dbReference type="OrthoDB" id="8584059at2"/>
<protein>
    <submittedName>
        <fullName evidence="5">Electron transfer flavoprotein alpha subunit</fullName>
    </submittedName>
    <submittedName>
        <fullName evidence="6">Electron transfer flavoprotein subunit alpha/FixB family protein</fullName>
    </submittedName>
</protein>
<dbReference type="EMBL" id="JBEPLS010000007">
    <property type="protein sequence ID" value="MET3604411.1"/>
    <property type="molecule type" value="Genomic_DNA"/>
</dbReference>
<dbReference type="Proteomes" id="UP001549111">
    <property type="component" value="Unassembled WGS sequence"/>
</dbReference>
<evidence type="ECO:0000313" key="8">
    <source>
        <dbReference type="Proteomes" id="UP001549111"/>
    </source>
</evidence>
<dbReference type="Gene3D" id="3.40.50.620">
    <property type="entry name" value="HUPs"/>
    <property type="match status" value="1"/>
</dbReference>
<dbReference type="GO" id="GO:0050660">
    <property type="term" value="F:flavin adenine dinucleotide binding"/>
    <property type="evidence" value="ECO:0007669"/>
    <property type="project" value="InterPro"/>
</dbReference>
<evidence type="ECO:0000259" key="4">
    <source>
        <dbReference type="Pfam" id="PF01012"/>
    </source>
</evidence>
<dbReference type="Proteomes" id="UP000323522">
    <property type="component" value="Plasmid pSna507_unt10"/>
</dbReference>
<name>A0A5C1Q666_9BURK</name>
<evidence type="ECO:0000259" key="3">
    <source>
        <dbReference type="Pfam" id="PF00766"/>
    </source>
</evidence>
<accession>A0A5C1Q666</accession>
<keyword evidence="2" id="KW-0813">Transport</keyword>